<evidence type="ECO:0000256" key="17">
    <source>
        <dbReference type="SAM" id="MobiDB-lite"/>
    </source>
</evidence>
<comment type="catalytic activity">
    <reaction evidence="15">
        <text>L-seryl-[protein] + ATP = O-phospho-L-seryl-[protein] + ADP + H(+)</text>
        <dbReference type="Rhea" id="RHEA:17989"/>
        <dbReference type="Rhea" id="RHEA-COMP:9863"/>
        <dbReference type="Rhea" id="RHEA-COMP:11604"/>
        <dbReference type="ChEBI" id="CHEBI:15378"/>
        <dbReference type="ChEBI" id="CHEBI:29999"/>
        <dbReference type="ChEBI" id="CHEBI:30616"/>
        <dbReference type="ChEBI" id="CHEBI:83421"/>
        <dbReference type="ChEBI" id="CHEBI:456216"/>
    </reaction>
</comment>
<evidence type="ECO:0000259" key="21">
    <source>
        <dbReference type="PROSITE" id="PS51473"/>
    </source>
</evidence>
<feature type="domain" description="Protein kinase" evidence="20">
    <location>
        <begin position="991"/>
        <end position="1247"/>
    </location>
</feature>
<dbReference type="OrthoDB" id="1304974at2759"/>
<dbReference type="FunFam" id="3.30.430.20:FF:000002">
    <property type="entry name" value="Cysteine-rich receptor-like protein kinase 10"/>
    <property type="match status" value="1"/>
</dbReference>
<evidence type="ECO:0000256" key="8">
    <source>
        <dbReference type="ARBA" id="ARBA00022741"/>
    </source>
</evidence>
<evidence type="ECO:0000256" key="4">
    <source>
        <dbReference type="ARBA" id="ARBA00022679"/>
    </source>
</evidence>
<dbReference type="PANTHER" id="PTHR27002">
    <property type="entry name" value="RECEPTOR-LIKE SERINE/THREONINE-PROTEIN KINASE SD1-8"/>
    <property type="match status" value="1"/>
</dbReference>
<dbReference type="FunFam" id="3.30.430.20:FF:000003">
    <property type="entry name" value="Cysteine-rich RLK (RECEPTOR-like protein kinase) 10"/>
    <property type="match status" value="1"/>
</dbReference>
<evidence type="ECO:0000313" key="23">
    <source>
        <dbReference type="Proteomes" id="UP000824120"/>
    </source>
</evidence>
<feature type="compositionally biased region" description="Pro residues" evidence="17">
    <location>
        <begin position="257"/>
        <end position="275"/>
    </location>
</feature>
<evidence type="ECO:0000256" key="15">
    <source>
        <dbReference type="ARBA" id="ARBA00047558"/>
    </source>
</evidence>
<evidence type="ECO:0000256" key="18">
    <source>
        <dbReference type="SAM" id="Phobius"/>
    </source>
</evidence>
<feature type="domain" description="Protein kinase" evidence="20">
    <location>
        <begin position="346"/>
        <end position="621"/>
    </location>
</feature>
<feature type="transmembrane region" description="Helical" evidence="18">
    <location>
        <begin position="285"/>
        <end position="306"/>
    </location>
</feature>
<comment type="catalytic activity">
    <reaction evidence="16">
        <text>L-threonyl-[protein] + ATP = O-phospho-L-threonyl-[protein] + ADP + H(+)</text>
        <dbReference type="Rhea" id="RHEA:46608"/>
        <dbReference type="Rhea" id="RHEA-COMP:11060"/>
        <dbReference type="Rhea" id="RHEA-COMP:11605"/>
        <dbReference type="ChEBI" id="CHEBI:15378"/>
        <dbReference type="ChEBI" id="CHEBI:30013"/>
        <dbReference type="ChEBI" id="CHEBI:30616"/>
        <dbReference type="ChEBI" id="CHEBI:61977"/>
        <dbReference type="ChEBI" id="CHEBI:456216"/>
    </reaction>
</comment>
<evidence type="ECO:0000256" key="14">
    <source>
        <dbReference type="ARBA" id="ARBA00023180"/>
    </source>
</evidence>
<dbReference type="Pfam" id="PF01657">
    <property type="entry name" value="Stress-antifung"/>
    <property type="match status" value="4"/>
</dbReference>
<keyword evidence="13" id="KW-0675">Receptor</keyword>
<dbReference type="PROSITE" id="PS00108">
    <property type="entry name" value="PROTEIN_KINASE_ST"/>
    <property type="match status" value="2"/>
</dbReference>
<dbReference type="Gene3D" id="1.10.510.10">
    <property type="entry name" value="Transferase(Phosphotransferase) domain 1"/>
    <property type="match status" value="2"/>
</dbReference>
<evidence type="ECO:0000256" key="5">
    <source>
        <dbReference type="ARBA" id="ARBA00022692"/>
    </source>
</evidence>
<keyword evidence="2" id="KW-0723">Serine/threonine-protein kinase</keyword>
<feature type="domain" description="Gnk2-homologous" evidence="21">
    <location>
        <begin position="142"/>
        <end position="249"/>
    </location>
</feature>
<feature type="transmembrane region" description="Helical" evidence="18">
    <location>
        <begin position="937"/>
        <end position="958"/>
    </location>
</feature>
<comment type="subcellular location">
    <subcellularLocation>
        <location evidence="1">Membrane</location>
        <topology evidence="1">Single-pass membrane protein</topology>
    </subcellularLocation>
</comment>
<dbReference type="PANTHER" id="PTHR27002:SF1073">
    <property type="entry name" value="CYSTEINE-RICH RECEPTOR-LIKE PROTEIN KINASE 29"/>
    <property type="match status" value="1"/>
</dbReference>
<evidence type="ECO:0000313" key="22">
    <source>
        <dbReference type="EMBL" id="KAG5568240.1"/>
    </source>
</evidence>
<proteinExistence type="predicted"/>
<keyword evidence="23" id="KW-1185">Reference proteome</keyword>
<dbReference type="SUPFAM" id="SSF56112">
    <property type="entry name" value="Protein kinase-like (PK-like)"/>
    <property type="match status" value="2"/>
</dbReference>
<dbReference type="GO" id="GO:0005524">
    <property type="term" value="F:ATP binding"/>
    <property type="evidence" value="ECO:0007669"/>
    <property type="project" value="UniProtKB-KW"/>
</dbReference>
<feature type="domain" description="Gnk2-homologous" evidence="21">
    <location>
        <begin position="681"/>
        <end position="783"/>
    </location>
</feature>
<keyword evidence="7" id="KW-0677">Repeat</keyword>
<evidence type="ECO:0000256" key="12">
    <source>
        <dbReference type="ARBA" id="ARBA00023136"/>
    </source>
</evidence>
<dbReference type="InterPro" id="IPR000719">
    <property type="entry name" value="Prot_kinase_dom"/>
</dbReference>
<dbReference type="Proteomes" id="UP000824120">
    <property type="component" value="Unassembled WGS sequence"/>
</dbReference>
<keyword evidence="14" id="KW-0325">Glycoprotein</keyword>
<dbReference type="InterPro" id="IPR008271">
    <property type="entry name" value="Ser/Thr_kinase_AS"/>
</dbReference>
<accession>A0A9J5VYH6</accession>
<feature type="domain" description="Gnk2-homologous" evidence="21">
    <location>
        <begin position="34"/>
        <end position="136"/>
    </location>
</feature>
<evidence type="ECO:0000259" key="20">
    <source>
        <dbReference type="PROSITE" id="PS50011"/>
    </source>
</evidence>
<dbReference type="PROSITE" id="PS51473">
    <property type="entry name" value="GNK2"/>
    <property type="match status" value="4"/>
</dbReference>
<dbReference type="EMBL" id="JACXVP010000188">
    <property type="protein sequence ID" value="KAG5568240.1"/>
    <property type="molecule type" value="Genomic_DNA"/>
</dbReference>
<keyword evidence="3" id="KW-0597">Phosphoprotein</keyword>
<dbReference type="CDD" id="cd14066">
    <property type="entry name" value="STKc_IRAK"/>
    <property type="match status" value="1"/>
</dbReference>
<evidence type="ECO:0000256" key="11">
    <source>
        <dbReference type="ARBA" id="ARBA00022989"/>
    </source>
</evidence>
<comment type="caution">
    <text evidence="22">The sequence shown here is derived from an EMBL/GenBank/DDBJ whole genome shotgun (WGS) entry which is preliminary data.</text>
</comment>
<feature type="region of interest" description="Disordered" evidence="17">
    <location>
        <begin position="256"/>
        <end position="279"/>
    </location>
</feature>
<dbReference type="CDD" id="cd23509">
    <property type="entry name" value="Gnk2-like"/>
    <property type="match status" value="4"/>
</dbReference>
<dbReference type="FunFam" id="3.30.200.20:FF:000924">
    <property type="entry name" value="Uncharacterized protein"/>
    <property type="match status" value="1"/>
</dbReference>
<keyword evidence="11 18" id="KW-1133">Transmembrane helix</keyword>
<dbReference type="Gene3D" id="3.30.430.20">
    <property type="entry name" value="Gnk2 domain, C-X8-C-X2-C motif"/>
    <property type="match status" value="4"/>
</dbReference>
<reference evidence="22" key="1">
    <citation type="submission" date="2020-09" db="EMBL/GenBank/DDBJ databases">
        <title>De no assembly of potato wild relative species, Solanum commersonii.</title>
        <authorList>
            <person name="Cho K."/>
        </authorList>
    </citation>
    <scope>NUCLEOTIDE SEQUENCE</scope>
    <source>
        <strain evidence="22">LZ3.2</strain>
        <tissue evidence="22">Leaf</tissue>
    </source>
</reference>
<evidence type="ECO:0000256" key="9">
    <source>
        <dbReference type="ARBA" id="ARBA00022777"/>
    </source>
</evidence>
<keyword evidence="4" id="KW-0808">Transferase</keyword>
<evidence type="ECO:0000256" key="3">
    <source>
        <dbReference type="ARBA" id="ARBA00022553"/>
    </source>
</evidence>
<dbReference type="FunFam" id="1.10.510.10:FF:000129">
    <property type="entry name" value="cysteine-rich receptor-like protein kinase 10"/>
    <property type="match status" value="2"/>
</dbReference>
<dbReference type="InterPro" id="IPR001245">
    <property type="entry name" value="Ser-Thr/Tyr_kinase_cat_dom"/>
</dbReference>
<dbReference type="GO" id="GO:0006979">
    <property type="term" value="P:response to oxidative stress"/>
    <property type="evidence" value="ECO:0007669"/>
    <property type="project" value="UniProtKB-ARBA"/>
</dbReference>
<evidence type="ECO:0000256" key="13">
    <source>
        <dbReference type="ARBA" id="ARBA00023170"/>
    </source>
</evidence>
<dbReference type="InterPro" id="IPR011009">
    <property type="entry name" value="Kinase-like_dom_sf"/>
</dbReference>
<keyword evidence="12 18" id="KW-0472">Membrane</keyword>
<gene>
    <name evidence="22" type="ORF">H5410_064744</name>
</gene>
<feature type="signal peptide" evidence="19">
    <location>
        <begin position="1"/>
        <end position="28"/>
    </location>
</feature>
<keyword evidence="10" id="KW-0067">ATP-binding</keyword>
<dbReference type="Gene3D" id="3.30.200.20">
    <property type="entry name" value="Phosphorylase Kinase, domain 1"/>
    <property type="match status" value="2"/>
</dbReference>
<evidence type="ECO:0000256" key="1">
    <source>
        <dbReference type="ARBA" id="ARBA00004167"/>
    </source>
</evidence>
<evidence type="ECO:0000256" key="7">
    <source>
        <dbReference type="ARBA" id="ARBA00022737"/>
    </source>
</evidence>
<evidence type="ECO:0000256" key="6">
    <source>
        <dbReference type="ARBA" id="ARBA00022729"/>
    </source>
</evidence>
<organism evidence="22 23">
    <name type="scientific">Solanum commersonii</name>
    <name type="common">Commerson's wild potato</name>
    <name type="synonym">Commerson's nightshade</name>
    <dbReference type="NCBI Taxonomy" id="4109"/>
    <lineage>
        <taxon>Eukaryota</taxon>
        <taxon>Viridiplantae</taxon>
        <taxon>Streptophyta</taxon>
        <taxon>Embryophyta</taxon>
        <taxon>Tracheophyta</taxon>
        <taxon>Spermatophyta</taxon>
        <taxon>Magnoliopsida</taxon>
        <taxon>eudicotyledons</taxon>
        <taxon>Gunneridae</taxon>
        <taxon>Pentapetalae</taxon>
        <taxon>asterids</taxon>
        <taxon>lamiids</taxon>
        <taxon>Solanales</taxon>
        <taxon>Solanaceae</taxon>
        <taxon>Solanoideae</taxon>
        <taxon>Solaneae</taxon>
        <taxon>Solanum</taxon>
    </lineage>
</organism>
<name>A0A9J5VYH6_SOLCO</name>
<dbReference type="InterPro" id="IPR002902">
    <property type="entry name" value="GNK2"/>
</dbReference>
<keyword evidence="5 18" id="KW-0812">Transmembrane</keyword>
<feature type="domain" description="Gnk2-homologous" evidence="21">
    <location>
        <begin position="789"/>
        <end position="897"/>
    </location>
</feature>
<feature type="chain" id="PRO_5039893655" evidence="19">
    <location>
        <begin position="29"/>
        <end position="1307"/>
    </location>
</feature>
<dbReference type="GO" id="GO:0005886">
    <property type="term" value="C:plasma membrane"/>
    <property type="evidence" value="ECO:0007669"/>
    <property type="project" value="TreeGrafter"/>
</dbReference>
<dbReference type="SMART" id="SM00220">
    <property type="entry name" value="S_TKc"/>
    <property type="match status" value="2"/>
</dbReference>
<keyword evidence="6 19" id="KW-0732">Signal</keyword>
<evidence type="ECO:0000256" key="10">
    <source>
        <dbReference type="ARBA" id="ARBA00022840"/>
    </source>
</evidence>
<evidence type="ECO:0000256" key="19">
    <source>
        <dbReference type="SAM" id="SignalP"/>
    </source>
</evidence>
<dbReference type="FunFam" id="3.30.200.20:FF:000142">
    <property type="entry name" value="Cysteine-rich receptor-like protein kinase 10"/>
    <property type="match status" value="1"/>
</dbReference>
<evidence type="ECO:0000256" key="16">
    <source>
        <dbReference type="ARBA" id="ARBA00047951"/>
    </source>
</evidence>
<keyword evidence="9" id="KW-0418">Kinase</keyword>
<dbReference type="GO" id="GO:0004674">
    <property type="term" value="F:protein serine/threonine kinase activity"/>
    <property type="evidence" value="ECO:0007669"/>
    <property type="project" value="UniProtKB-KW"/>
</dbReference>
<evidence type="ECO:0000256" key="2">
    <source>
        <dbReference type="ARBA" id="ARBA00022527"/>
    </source>
</evidence>
<dbReference type="InterPro" id="IPR038408">
    <property type="entry name" value="GNK2_sf"/>
</dbReference>
<dbReference type="PROSITE" id="PS50011">
    <property type="entry name" value="PROTEIN_KINASE_DOM"/>
    <property type="match status" value="2"/>
</dbReference>
<protein>
    <submittedName>
        <fullName evidence="22">Uncharacterized protein</fullName>
    </submittedName>
</protein>
<keyword evidence="8" id="KW-0547">Nucleotide-binding</keyword>
<dbReference type="Pfam" id="PF07714">
    <property type="entry name" value="PK_Tyr_Ser-Thr"/>
    <property type="match status" value="2"/>
</dbReference>
<sequence length="1307" mass="145619">MGNTAMSLLKWLVILLFQFYYLFDLSIAQSNFTSSVCSTDSNITEFSPNSVYDTNLNTILSSVSRNMDSFGFYNSSIGLNSDTVSVIAQCRGDVQIQACRDCITNATRKILEVCPYKRWAFGYYDRCMLRYSNESIIGNVANQPGRVLSNGLNASSSDEFMGDLRTLLESLRSQASQGGKKKYASNSTQGPDFQTIYVLVQCTADLSAESCINCLSAGYQTLPRCSCYGKRGVNFMMPSCNFRYEIYPFFDELSTQAPPPLSPPPPPSPLPPPPSGKDDKTTRTIIIIVVPTVIGGFLIVCISVILMRRRRRKLVNDIQSIHGDDISTAESFQYDFSTIRAATDNFSSANKLGQGGFGPVYKGKLPNSQEVAVKRLSADSGQGDLEFKNEVMLVARLQHRNLVRLLGFCLDGTERLLVYEFVPNASLDQFLFDPVKRRQLDWERRSKIIGGVAKGILYLHEDSRLRIIHRDLKASNVLLDEEMNPKIADFGMARLFTLDETQGNTSRIVGTYGYMAPEYAMHGQFSVKSDVFSFGVLVLEILSGQKNTCFRNGESVEDLLSYAWTNWQEGTATNLIDPMCRGSSGLVRDIMRYIHIALLCVQENIGDRPTMAAVVLMLSSLSLSLPVPSGPAYYTHDDISPEISLIKEYNSRSSEPRELAKSKSISSSRNEASITELYPPQPNFSLQCNVTEYPPNGTYHTNLNTLVSSLSRNIDSDGFYNATIGQDQDRISAIAQCRADVELQACRDCINNATHLILEKCPSKKSAFEVYDVCLIRYSNESFIGTMSTDPRSIYYYNRDFSDPQLFFNQYLAPVLTSLRTRASAGGKHKVAANVFSAPDFQTISALVQCTSDLSARGCYDCLTAIYSSLPGCGCYAKWGNYYIMPSCIVRYEPYSFFNESLLAEAPPPLLSPPQPASLLPPPPPLPGKADKTARTIIIIVVLAVTVVIFIVCIPVILMKRRKRKLVYETVILAVQNPCNMNFLQLEQQQITSQMIINWGRADLVRGTLSNGQEVAVKRLAANSGQGDLEFKNEVLLVARLEHRNLVRLLGFCFVGTERLLIYEFVPNASLDHFLFDSVKRKHLDWVRRFKIIGGLARGILYLHEDSRLRIIHRDLKASNVLLDAEMNPKISDFGMASGYMAPEYAMQGKMSVKSDVFSFGVLVLEILGGQRNTCFINGEYVGNLLSYAWRNWREGTTSNLIDPMLRGSSGLVSDITRCIHIALLCVQENVADRPTMAAVVLMLSSLSLALSVPSKPGYYMQIDVSPNISPIQRYKSRLISESTQPAKSKSICLSQNEMSMSELDPR</sequence>